<protein>
    <submittedName>
        <fullName evidence="3">Putative membrane protein YfcA</fullName>
    </submittedName>
</protein>
<proteinExistence type="predicted"/>
<dbReference type="Proteomes" id="UP000564425">
    <property type="component" value="Unassembled WGS sequence"/>
</dbReference>
<gene>
    <name evidence="3" type="ORF">HNP86_001596</name>
</gene>
<comment type="caution">
    <text evidence="3">The sequence shown here is derived from an EMBL/GenBank/DDBJ whole genome shotgun (WGS) entry which is preliminary data.</text>
</comment>
<evidence type="ECO:0000256" key="1">
    <source>
        <dbReference type="SAM" id="MobiDB-lite"/>
    </source>
</evidence>
<dbReference type="EMBL" id="JACDUH010000002">
    <property type="protein sequence ID" value="MBA2851443.1"/>
    <property type="molecule type" value="Genomic_DNA"/>
</dbReference>
<keyword evidence="2" id="KW-0472">Membrane</keyword>
<name>A0A7J9NWQ2_METMI</name>
<dbReference type="RefSeq" id="WP_181501268.1">
    <property type="nucleotide sequence ID" value="NZ_JACDUH010000002.1"/>
</dbReference>
<evidence type="ECO:0000313" key="4">
    <source>
        <dbReference type="Proteomes" id="UP000564425"/>
    </source>
</evidence>
<dbReference type="AlphaFoldDB" id="A0A7J9NWQ2"/>
<sequence>MIPMEYTQGIIGSVIALVLNLSYTPQQICLITGVLMLCLATILSFKLKKDFKPQNKKKINNYSNYQSKNRNYQSKSYKKRR</sequence>
<evidence type="ECO:0000313" key="3">
    <source>
        <dbReference type="EMBL" id="MBA2851443.1"/>
    </source>
</evidence>
<accession>A0A7J9NWQ2</accession>
<evidence type="ECO:0000256" key="2">
    <source>
        <dbReference type="SAM" id="Phobius"/>
    </source>
</evidence>
<organism evidence="3 4">
    <name type="scientific">Methanococcus maripaludis</name>
    <name type="common">Methanococcus deltae</name>
    <dbReference type="NCBI Taxonomy" id="39152"/>
    <lineage>
        <taxon>Archaea</taxon>
        <taxon>Methanobacteriati</taxon>
        <taxon>Methanobacteriota</taxon>
        <taxon>Methanomada group</taxon>
        <taxon>Methanococci</taxon>
        <taxon>Methanococcales</taxon>
        <taxon>Methanococcaceae</taxon>
        <taxon>Methanococcus</taxon>
    </lineage>
</organism>
<feature type="transmembrane region" description="Helical" evidence="2">
    <location>
        <begin position="25"/>
        <end position="47"/>
    </location>
</feature>
<keyword evidence="2" id="KW-0812">Transmembrane</keyword>
<reference evidence="3 4" key="1">
    <citation type="submission" date="2020-07" db="EMBL/GenBank/DDBJ databases">
        <title>Genomic Encyclopedia of Type Strains, Phase IV (KMG-V): Genome sequencing to study the core and pangenomes of soil and plant-associated prokaryotes.</title>
        <authorList>
            <person name="Whitman W."/>
        </authorList>
    </citation>
    <scope>NUCLEOTIDE SEQUENCE [LARGE SCALE GENOMIC DNA]</scope>
    <source>
        <strain evidence="3 4">A1</strain>
    </source>
</reference>
<feature type="region of interest" description="Disordered" evidence="1">
    <location>
        <begin position="58"/>
        <end position="81"/>
    </location>
</feature>
<keyword evidence="2" id="KW-1133">Transmembrane helix</keyword>
<feature type="compositionally biased region" description="Polar residues" evidence="1">
    <location>
        <begin position="60"/>
        <end position="75"/>
    </location>
</feature>